<evidence type="ECO:0000256" key="2">
    <source>
        <dbReference type="PIRSR" id="PIRSR605511-2"/>
    </source>
</evidence>
<dbReference type="GO" id="GO:0004341">
    <property type="term" value="F:gluconolactonase activity"/>
    <property type="evidence" value="ECO:0007669"/>
    <property type="project" value="TreeGrafter"/>
</dbReference>
<evidence type="ECO:0000256" key="1">
    <source>
        <dbReference type="ARBA" id="ARBA00008853"/>
    </source>
</evidence>
<proteinExistence type="inferred from homology"/>
<dbReference type="RefSeq" id="WP_182542477.1">
    <property type="nucleotide sequence ID" value="NZ_JACGWZ010000001.1"/>
</dbReference>
<protein>
    <submittedName>
        <fullName evidence="4">Sugar lactone lactonase YvrE</fullName>
    </submittedName>
</protein>
<comment type="similarity">
    <text evidence="1">Belongs to the SMP-30/CGR1 family.</text>
</comment>
<dbReference type="PRINTS" id="PR01790">
    <property type="entry name" value="SMP30FAMILY"/>
</dbReference>
<feature type="domain" description="SMP-30/Gluconolactonase/LRE-like region" evidence="3">
    <location>
        <begin position="17"/>
        <end position="250"/>
    </location>
</feature>
<dbReference type="InterPro" id="IPR005511">
    <property type="entry name" value="SMP-30"/>
</dbReference>
<dbReference type="InterPro" id="IPR011042">
    <property type="entry name" value="6-blade_b-propeller_TolB-like"/>
</dbReference>
<dbReference type="PANTHER" id="PTHR10907">
    <property type="entry name" value="REGUCALCIN"/>
    <property type="match status" value="1"/>
</dbReference>
<dbReference type="GO" id="GO:0019853">
    <property type="term" value="P:L-ascorbic acid biosynthetic process"/>
    <property type="evidence" value="ECO:0007669"/>
    <property type="project" value="TreeGrafter"/>
</dbReference>
<reference evidence="4 5" key="1">
    <citation type="submission" date="2020-07" db="EMBL/GenBank/DDBJ databases">
        <title>Sequencing the genomes of 1000 actinobacteria strains.</title>
        <authorList>
            <person name="Klenk H.-P."/>
        </authorList>
    </citation>
    <scope>NUCLEOTIDE SEQUENCE [LARGE SCALE GENOMIC DNA]</scope>
    <source>
        <strain evidence="4 5">DSM 45975</strain>
    </source>
</reference>
<dbReference type="AlphaFoldDB" id="A0A839DQT1"/>
<dbReference type="PANTHER" id="PTHR10907:SF47">
    <property type="entry name" value="REGUCALCIN"/>
    <property type="match status" value="1"/>
</dbReference>
<evidence type="ECO:0000259" key="3">
    <source>
        <dbReference type="Pfam" id="PF08450"/>
    </source>
</evidence>
<dbReference type="Gene3D" id="2.120.10.30">
    <property type="entry name" value="TolB, C-terminal domain"/>
    <property type="match status" value="1"/>
</dbReference>
<evidence type="ECO:0000313" key="5">
    <source>
        <dbReference type="Proteomes" id="UP000569329"/>
    </source>
</evidence>
<feature type="binding site" evidence="2">
    <location>
        <position position="119"/>
    </location>
    <ligand>
        <name>substrate</name>
    </ligand>
</feature>
<name>A0A839DQT1_9PSEU</name>
<gene>
    <name evidence="4" type="ORF">FHX42_000428</name>
</gene>
<dbReference type="SUPFAM" id="SSF63829">
    <property type="entry name" value="Calcium-dependent phosphotriesterase"/>
    <property type="match status" value="1"/>
</dbReference>
<keyword evidence="5" id="KW-1185">Reference proteome</keyword>
<evidence type="ECO:0000313" key="4">
    <source>
        <dbReference type="EMBL" id="MBA8823099.1"/>
    </source>
</evidence>
<dbReference type="GO" id="GO:0005509">
    <property type="term" value="F:calcium ion binding"/>
    <property type="evidence" value="ECO:0007669"/>
    <property type="project" value="TreeGrafter"/>
</dbReference>
<dbReference type="Pfam" id="PF08450">
    <property type="entry name" value="SGL"/>
    <property type="match status" value="1"/>
</dbReference>
<organism evidence="4 5">
    <name type="scientific">Halosaccharopolyspora lacisalsi</name>
    <dbReference type="NCBI Taxonomy" id="1000566"/>
    <lineage>
        <taxon>Bacteria</taxon>
        <taxon>Bacillati</taxon>
        <taxon>Actinomycetota</taxon>
        <taxon>Actinomycetes</taxon>
        <taxon>Pseudonocardiales</taxon>
        <taxon>Pseudonocardiaceae</taxon>
        <taxon>Halosaccharopolyspora</taxon>
    </lineage>
</organism>
<dbReference type="Proteomes" id="UP000569329">
    <property type="component" value="Unassembled WGS sequence"/>
</dbReference>
<comment type="caution">
    <text evidence="4">The sequence shown here is derived from an EMBL/GenBank/DDBJ whole genome shotgun (WGS) entry which is preliminary data.</text>
</comment>
<dbReference type="EMBL" id="JACGWZ010000001">
    <property type="protein sequence ID" value="MBA8823099.1"/>
    <property type="molecule type" value="Genomic_DNA"/>
</dbReference>
<accession>A0A839DQT1</accession>
<dbReference type="InterPro" id="IPR013658">
    <property type="entry name" value="SGL"/>
</dbReference>
<sequence length="280" mass="29799">MSAHPETDIAVRAAARLGQSPTWDTGTNSLLWVDAAARTVHRFGPDPRDHELEVPHAVSAAKPRSGRGLMLHLAEGIALFPDDDEQRTWLVYWARDGFVGGVSAVDTRGRLWASTQHEDAAGSGWLARVGGDGAAAAVLDDVARGTGLAWSPEDTLLYFVDGPTRRIDVFDFDAPSGQLSCRRPLCHVSDGEPRGLCVDTAGCLWTTVGSELRRYAPDGTPDRTVSLPVRNPTACCFGGSELTELYVTSAGQDPEAGELDGSLLALTDLGQGLRTTTFAG</sequence>